<feature type="coiled-coil region" evidence="1">
    <location>
        <begin position="324"/>
        <end position="358"/>
    </location>
</feature>
<dbReference type="Proteomes" id="UP000597459">
    <property type="component" value="Unassembled WGS sequence"/>
</dbReference>
<proteinExistence type="predicted"/>
<feature type="domain" description="Polysaccharide pyruvyl transferase" evidence="2">
    <location>
        <begin position="42"/>
        <end position="251"/>
    </location>
</feature>
<keyword evidence="1" id="KW-0175">Coiled coil</keyword>
<reference evidence="3" key="1">
    <citation type="submission" date="2019-11" db="EMBL/GenBank/DDBJ databases">
        <title>Description of new Acetobacter species.</title>
        <authorList>
            <person name="Cleenwerck I."/>
            <person name="Sombolestani A.S."/>
        </authorList>
    </citation>
    <scope>NUCLEOTIDE SEQUENCE</scope>
    <source>
        <strain evidence="3">LMG 1626</strain>
    </source>
</reference>
<name>A0A967ED59_9PROT</name>
<protein>
    <recommendedName>
        <fullName evidence="2">Polysaccharide pyruvyl transferase domain-containing protein</fullName>
    </recommendedName>
</protein>
<sequence>MTYPSDDVRTTVRDEIKGNKTLVEGLREFASLGAGFYAGYGNLGDALIALGTLDLFRDLGCDFPRIKGREQATLSGYTHVVMGGGGGWVKGLWETYLDLTLSFLKEGGRLIILPSTFSSFGSEFVPYADQVTMFCREEESYRQLITQGMPEDRVFLCHDLAFYCDPAHFSGLDLSGRYPDIGIFRNDEERLLKNRDRASVDLSLLINDIQWMDEAQCAEPLRAVAGLIGQFDHVHTDRLHMAVLSTQLGRNVDVRPGIYFKNRAVFDYTLHRFPNVTFQEEETDYTPSEQGIRFSNQLLRETVRRLNAEQQAEREHTGSILRRNDALLKRNDALLKRVETLQVELEREKQTVRVDEQKEAHIHALSALVEEMRSSWFHQLSKRYYALFRIPVLGKVLHGLRGMMGRQHP</sequence>
<evidence type="ECO:0000313" key="3">
    <source>
        <dbReference type="EMBL" id="NHO55373.1"/>
    </source>
</evidence>
<gene>
    <name evidence="3" type="ORF">GOB87_15770</name>
</gene>
<dbReference type="RefSeq" id="WP_166319018.1">
    <property type="nucleotide sequence ID" value="NZ_WOTH01000071.1"/>
</dbReference>
<dbReference type="InterPro" id="IPR007345">
    <property type="entry name" value="Polysacch_pyruvyl_Trfase"/>
</dbReference>
<comment type="caution">
    <text evidence="3">The sequence shown here is derived from an EMBL/GenBank/DDBJ whole genome shotgun (WGS) entry which is preliminary data.</text>
</comment>
<accession>A0A967ED59</accession>
<evidence type="ECO:0000259" key="2">
    <source>
        <dbReference type="Pfam" id="PF04230"/>
    </source>
</evidence>
<keyword evidence="4" id="KW-1185">Reference proteome</keyword>
<evidence type="ECO:0000313" key="4">
    <source>
        <dbReference type="Proteomes" id="UP000597459"/>
    </source>
</evidence>
<organism evidence="3 4">
    <name type="scientific">Acetobacter estunensis</name>
    <dbReference type="NCBI Taxonomy" id="104097"/>
    <lineage>
        <taxon>Bacteria</taxon>
        <taxon>Pseudomonadati</taxon>
        <taxon>Pseudomonadota</taxon>
        <taxon>Alphaproteobacteria</taxon>
        <taxon>Acetobacterales</taxon>
        <taxon>Acetobacteraceae</taxon>
        <taxon>Acetobacter</taxon>
    </lineage>
</organism>
<dbReference type="EMBL" id="WOTH01000071">
    <property type="protein sequence ID" value="NHO55373.1"/>
    <property type="molecule type" value="Genomic_DNA"/>
</dbReference>
<evidence type="ECO:0000256" key="1">
    <source>
        <dbReference type="SAM" id="Coils"/>
    </source>
</evidence>
<dbReference type="Pfam" id="PF04230">
    <property type="entry name" value="PS_pyruv_trans"/>
    <property type="match status" value="1"/>
</dbReference>
<dbReference type="AlphaFoldDB" id="A0A967ED59"/>